<accession>A0A8H5BA10</accession>
<name>A0A8H5BA10_9AGAR</name>
<reference evidence="3 4" key="1">
    <citation type="journal article" date="2020" name="ISME J.">
        <title>Uncovering the hidden diversity of litter-decomposition mechanisms in mushroom-forming fungi.</title>
        <authorList>
            <person name="Floudas D."/>
            <person name="Bentzer J."/>
            <person name="Ahren D."/>
            <person name="Johansson T."/>
            <person name="Persson P."/>
            <person name="Tunlid A."/>
        </authorList>
    </citation>
    <scope>NUCLEOTIDE SEQUENCE [LARGE SCALE GENOMIC DNA]</scope>
    <source>
        <strain evidence="3 4">CBS 101986</strain>
    </source>
</reference>
<dbReference type="EMBL" id="JAACJJ010000029">
    <property type="protein sequence ID" value="KAF5319382.1"/>
    <property type="molecule type" value="Genomic_DNA"/>
</dbReference>
<dbReference type="Gene3D" id="3.40.50.1820">
    <property type="entry name" value="alpha/beta hydrolase"/>
    <property type="match status" value="1"/>
</dbReference>
<gene>
    <name evidence="3" type="ORF">D9619_008589</name>
</gene>
<dbReference type="Pfam" id="PF12697">
    <property type="entry name" value="Abhydrolase_6"/>
    <property type="match status" value="1"/>
</dbReference>
<keyword evidence="4" id="KW-1185">Reference proteome</keyword>
<feature type="signal peptide" evidence="1">
    <location>
        <begin position="1"/>
        <end position="17"/>
    </location>
</feature>
<sequence length="391" mass="43204">MLIWCLSTVGLMYMASHTNIHTGLQSSLIITYASLKALLSRWNAHGQITSKTSTVIMFKTKVTNDIEFAYHDSGPPPDKSVYDTIILIHGHTYHSGTFKAMLDKAHAAGFRVILPNRRLYPGSTPYTKAELDALQADPSGDDVTKAFQKQGEYLLLFVNNMIVEHNLQSVLLAGWSLGTAFLAATIASIKTVSEDVQSNLRKAVKSIVLWDPPSQSHGVPDPPTGGWIPLYDESIPPEARGQMFGQWLSQYFPHKDLDKKDCKNLIYKIDPPVKTPTFTGMSFEELLTKIDLTAGGNGDTFVADPPFRPILNTVTKDALFDGTVRSAWGNIPFAIVYGEEGPYCVPWAVWKFEEQAEKAGLPLKTVSIPGGNHFAMHDLTESSFEALRKCL</sequence>
<dbReference type="Proteomes" id="UP000567179">
    <property type="component" value="Unassembled WGS sequence"/>
</dbReference>
<dbReference type="InterPro" id="IPR000073">
    <property type="entry name" value="AB_hydrolase_1"/>
</dbReference>
<feature type="domain" description="AB hydrolase-1" evidence="2">
    <location>
        <begin position="85"/>
        <end position="377"/>
    </location>
</feature>
<evidence type="ECO:0000313" key="3">
    <source>
        <dbReference type="EMBL" id="KAF5319382.1"/>
    </source>
</evidence>
<evidence type="ECO:0000313" key="4">
    <source>
        <dbReference type="Proteomes" id="UP000567179"/>
    </source>
</evidence>
<comment type="caution">
    <text evidence="3">The sequence shown here is derived from an EMBL/GenBank/DDBJ whole genome shotgun (WGS) entry which is preliminary data.</text>
</comment>
<evidence type="ECO:0000256" key="1">
    <source>
        <dbReference type="SAM" id="SignalP"/>
    </source>
</evidence>
<evidence type="ECO:0000259" key="2">
    <source>
        <dbReference type="Pfam" id="PF12697"/>
    </source>
</evidence>
<protein>
    <recommendedName>
        <fullName evidence="2">AB hydrolase-1 domain-containing protein</fullName>
    </recommendedName>
</protein>
<dbReference type="InterPro" id="IPR029058">
    <property type="entry name" value="AB_hydrolase_fold"/>
</dbReference>
<proteinExistence type="predicted"/>
<dbReference type="SUPFAM" id="SSF53474">
    <property type="entry name" value="alpha/beta-Hydrolases"/>
    <property type="match status" value="1"/>
</dbReference>
<dbReference type="AlphaFoldDB" id="A0A8H5BA10"/>
<keyword evidence="1" id="KW-0732">Signal</keyword>
<feature type="chain" id="PRO_5034617368" description="AB hydrolase-1 domain-containing protein" evidence="1">
    <location>
        <begin position="18"/>
        <end position="391"/>
    </location>
</feature>
<dbReference type="OrthoDB" id="3251587at2759"/>
<organism evidence="3 4">
    <name type="scientific">Psilocybe cf. subviscida</name>
    <dbReference type="NCBI Taxonomy" id="2480587"/>
    <lineage>
        <taxon>Eukaryota</taxon>
        <taxon>Fungi</taxon>
        <taxon>Dikarya</taxon>
        <taxon>Basidiomycota</taxon>
        <taxon>Agaricomycotina</taxon>
        <taxon>Agaricomycetes</taxon>
        <taxon>Agaricomycetidae</taxon>
        <taxon>Agaricales</taxon>
        <taxon>Agaricineae</taxon>
        <taxon>Strophariaceae</taxon>
        <taxon>Psilocybe</taxon>
    </lineage>
</organism>